<evidence type="ECO:0000256" key="3">
    <source>
        <dbReference type="ARBA" id="ARBA00004906"/>
    </source>
</evidence>
<dbReference type="InterPro" id="IPR001841">
    <property type="entry name" value="Znf_RING"/>
</dbReference>
<comment type="catalytic activity">
    <reaction evidence="1">
        <text>S-ubiquitinyl-[E2 ubiquitin-conjugating enzyme]-L-cysteine + [acceptor protein]-L-lysine = [E2 ubiquitin-conjugating enzyme]-L-cysteine + N(6)-ubiquitinyl-[acceptor protein]-L-lysine.</text>
        <dbReference type="EC" id="2.3.2.27"/>
    </reaction>
</comment>
<evidence type="ECO:0000256" key="6">
    <source>
        <dbReference type="ARBA" id="ARBA00022679"/>
    </source>
</evidence>
<evidence type="ECO:0000256" key="12">
    <source>
        <dbReference type="ARBA" id="ARBA00023125"/>
    </source>
</evidence>
<feature type="compositionally biased region" description="Low complexity" evidence="18">
    <location>
        <begin position="306"/>
        <end position="322"/>
    </location>
</feature>
<dbReference type="CDD" id="cd16529">
    <property type="entry name" value="RING-HC_RAD18"/>
    <property type="match status" value="1"/>
</dbReference>
<evidence type="ECO:0000259" key="20">
    <source>
        <dbReference type="PROSITE" id="PS50800"/>
    </source>
</evidence>
<dbReference type="PROSITE" id="PS50089">
    <property type="entry name" value="ZF_RING_2"/>
    <property type="match status" value="1"/>
</dbReference>
<keyword evidence="6" id="KW-0808">Transferase</keyword>
<evidence type="ECO:0000256" key="15">
    <source>
        <dbReference type="ARBA" id="ARBA00031783"/>
    </source>
</evidence>
<dbReference type="PROSITE" id="PS51908">
    <property type="entry name" value="ZF_UBZ4"/>
    <property type="match status" value="1"/>
</dbReference>
<protein>
    <recommendedName>
        <fullName evidence="5">RING-type E3 ubiquitin transferase</fullName>
        <ecNumber evidence="5">2.3.2.27</ecNumber>
    </recommendedName>
    <alternativeName>
        <fullName evidence="15">RING-type E3 ubiquitin transferase RAD18</fullName>
    </alternativeName>
</protein>
<evidence type="ECO:0000256" key="10">
    <source>
        <dbReference type="ARBA" id="ARBA00022786"/>
    </source>
</evidence>
<feature type="domain" description="SAP" evidence="20">
    <location>
        <begin position="351"/>
        <end position="385"/>
    </location>
</feature>
<dbReference type="PROSITE" id="PS50800">
    <property type="entry name" value="SAP"/>
    <property type="match status" value="1"/>
</dbReference>
<evidence type="ECO:0000256" key="18">
    <source>
        <dbReference type="SAM" id="MobiDB-lite"/>
    </source>
</evidence>
<feature type="compositionally biased region" description="Low complexity" evidence="18">
    <location>
        <begin position="172"/>
        <end position="187"/>
    </location>
</feature>
<evidence type="ECO:0000256" key="16">
    <source>
        <dbReference type="PROSITE-ProRule" id="PRU00175"/>
    </source>
</evidence>
<keyword evidence="13 17" id="KW-0234">DNA repair</keyword>
<feature type="region of interest" description="Disordered" evidence="18">
    <location>
        <begin position="117"/>
        <end position="196"/>
    </location>
</feature>
<dbReference type="InterPro" id="IPR006642">
    <property type="entry name" value="Rad18_UBZ4"/>
</dbReference>
<dbReference type="InterPro" id="IPR039577">
    <property type="entry name" value="Rad18"/>
</dbReference>
<dbReference type="EC" id="2.3.2.27" evidence="5"/>
<sequence length="635" mass="70948">MLPFVNSKSSLAKLAEWSPSDWPESLLEMRTIDNLLRCSICYEFFDVALMIPDCSHNYCSLCIRRSLSYEPQCPTCSLKLNSPTLKNNRVLDELVQNFIKVRTKLLELVTGSGIEKSPSVTAGTVAKEGEEVNKKSKLTSTKRRKDHGRSQRSSKSSSPDTKRQKLDEGKESISNSEETTESNLRTTAESCSKTNTEVIVINSEESRHEQAASEMQPMTVDEDMLEKQTPQQQADSDVAECPVCGDMVPHKRINVHLDTCLTRTEKKSSLRSRKTSKEPKTICSTSAKRKHASRVEFKEFEAVSSDDASSSSLDQQPCSSKSRGSSSLAVKGSNALIQTVQKRKPLPKLVYSVMPEKELRQRLKEWNLSTKGDKASLVKRHQDFVLLYNAECDSIKPKSAAQIAKEVEKAERIRAKEASSLNEPSTSTGLRFEKNQTEDDMDKVRQKYLKEHEREFDKLISDVKNRQRGKRKKTAKEIPGSESLSVLKKCERGEKSAKDENDESCITKHDDIDAEKTIANLEKGPSSFMANNKDSSTLDQSKSSSIIPEPPSSPSLISLPDEEDELTPSLGLENDDLDCKDEDSRDLNIIPESPVIKVGRAEDANVNTHTAASDSDEEFQLHASVSSKRIKSNLF</sequence>
<feature type="compositionally biased region" description="Low complexity" evidence="18">
    <location>
        <begin position="533"/>
        <end position="547"/>
    </location>
</feature>
<dbReference type="Pfam" id="PF02037">
    <property type="entry name" value="SAP"/>
    <property type="match status" value="1"/>
</dbReference>
<evidence type="ECO:0000256" key="8">
    <source>
        <dbReference type="ARBA" id="ARBA00022763"/>
    </source>
</evidence>
<keyword evidence="14" id="KW-0539">Nucleus</keyword>
<dbReference type="SMART" id="SM00513">
    <property type="entry name" value="SAP"/>
    <property type="match status" value="1"/>
</dbReference>
<dbReference type="SMART" id="SM00734">
    <property type="entry name" value="ZnF_Rad18"/>
    <property type="match status" value="1"/>
</dbReference>
<evidence type="ECO:0000256" key="14">
    <source>
        <dbReference type="ARBA" id="ARBA00023242"/>
    </source>
</evidence>
<dbReference type="Proteomes" id="UP001159427">
    <property type="component" value="Unassembled WGS sequence"/>
</dbReference>
<dbReference type="EMBL" id="CALNXI010001294">
    <property type="protein sequence ID" value="CAH3163704.1"/>
    <property type="molecule type" value="Genomic_DNA"/>
</dbReference>
<dbReference type="SMART" id="SM00184">
    <property type="entry name" value="RING"/>
    <property type="match status" value="1"/>
</dbReference>
<accession>A0ABN8QFR3</accession>
<proteinExistence type="inferred from homology"/>
<keyword evidence="12" id="KW-0238">DNA-binding</keyword>
<evidence type="ECO:0000313" key="23">
    <source>
        <dbReference type="Proteomes" id="UP001159427"/>
    </source>
</evidence>
<keyword evidence="9 16" id="KW-0863">Zinc-finger</keyword>
<feature type="compositionally biased region" description="Basic residues" evidence="18">
    <location>
        <begin position="135"/>
        <end position="152"/>
    </location>
</feature>
<evidence type="ECO:0000259" key="19">
    <source>
        <dbReference type="PROSITE" id="PS50089"/>
    </source>
</evidence>
<dbReference type="InterPro" id="IPR017907">
    <property type="entry name" value="Znf_RING_CS"/>
</dbReference>
<dbReference type="PROSITE" id="PS00518">
    <property type="entry name" value="ZF_RING_1"/>
    <property type="match status" value="1"/>
</dbReference>
<dbReference type="PANTHER" id="PTHR14134:SF2">
    <property type="entry name" value="E3 UBIQUITIN-PROTEIN LIGASE RAD18"/>
    <property type="match status" value="1"/>
</dbReference>
<evidence type="ECO:0000256" key="9">
    <source>
        <dbReference type="ARBA" id="ARBA00022771"/>
    </source>
</evidence>
<evidence type="ECO:0000256" key="11">
    <source>
        <dbReference type="ARBA" id="ARBA00022833"/>
    </source>
</evidence>
<keyword evidence="23" id="KW-1185">Reference proteome</keyword>
<comment type="subcellular location">
    <subcellularLocation>
        <location evidence="2">Nucleus</location>
    </subcellularLocation>
</comment>
<feature type="region of interest" description="Disordered" evidence="18">
    <location>
        <begin position="460"/>
        <end position="584"/>
    </location>
</feature>
<dbReference type="InterPro" id="IPR013083">
    <property type="entry name" value="Znf_RING/FYVE/PHD"/>
</dbReference>
<feature type="region of interest" description="Disordered" evidence="18">
    <location>
        <begin position="306"/>
        <end position="330"/>
    </location>
</feature>
<dbReference type="Pfam" id="PF13923">
    <property type="entry name" value="zf-C3HC4_2"/>
    <property type="match status" value="1"/>
</dbReference>
<comment type="caution">
    <text evidence="22">The sequence shown here is derived from an EMBL/GenBank/DDBJ whole genome shotgun (WGS) entry which is preliminary data.</text>
</comment>
<dbReference type="PANTHER" id="PTHR14134">
    <property type="entry name" value="E3 UBIQUITIN-PROTEIN LIGASE RAD18"/>
    <property type="match status" value="1"/>
</dbReference>
<organism evidence="22 23">
    <name type="scientific">Porites evermanni</name>
    <dbReference type="NCBI Taxonomy" id="104178"/>
    <lineage>
        <taxon>Eukaryota</taxon>
        <taxon>Metazoa</taxon>
        <taxon>Cnidaria</taxon>
        <taxon>Anthozoa</taxon>
        <taxon>Hexacorallia</taxon>
        <taxon>Scleractinia</taxon>
        <taxon>Fungiina</taxon>
        <taxon>Poritidae</taxon>
        <taxon>Porites</taxon>
    </lineage>
</organism>
<comment type="pathway">
    <text evidence="3">Protein modification; protein ubiquitination.</text>
</comment>
<evidence type="ECO:0000256" key="4">
    <source>
        <dbReference type="ARBA" id="ARBA00009506"/>
    </source>
</evidence>
<evidence type="ECO:0000256" key="17">
    <source>
        <dbReference type="PROSITE-ProRule" id="PRU01256"/>
    </source>
</evidence>
<dbReference type="Gene3D" id="3.30.160.60">
    <property type="entry name" value="Classic Zinc Finger"/>
    <property type="match status" value="1"/>
</dbReference>
<feature type="domain" description="RING-type" evidence="19">
    <location>
        <begin position="38"/>
        <end position="77"/>
    </location>
</feature>
<reference evidence="22 23" key="1">
    <citation type="submission" date="2022-05" db="EMBL/GenBank/DDBJ databases">
        <authorList>
            <consortium name="Genoscope - CEA"/>
            <person name="William W."/>
        </authorList>
    </citation>
    <scope>NUCLEOTIDE SEQUENCE [LARGE SCALE GENOMIC DNA]</scope>
</reference>
<feature type="compositionally biased region" description="Basic and acidic residues" evidence="18">
    <location>
        <begin position="488"/>
        <end position="516"/>
    </location>
</feature>
<dbReference type="Gene3D" id="3.30.40.10">
    <property type="entry name" value="Zinc/RING finger domain, C3HC4 (zinc finger)"/>
    <property type="match status" value="1"/>
</dbReference>
<dbReference type="InterPro" id="IPR003034">
    <property type="entry name" value="SAP_dom"/>
</dbReference>
<feature type="domain" description="UBZ4-type" evidence="21">
    <location>
        <begin position="238"/>
        <end position="265"/>
    </location>
</feature>
<name>A0ABN8QFR3_9CNID</name>
<evidence type="ECO:0000256" key="1">
    <source>
        <dbReference type="ARBA" id="ARBA00000900"/>
    </source>
</evidence>
<evidence type="ECO:0000256" key="7">
    <source>
        <dbReference type="ARBA" id="ARBA00022723"/>
    </source>
</evidence>
<feature type="compositionally biased region" description="Polar residues" evidence="18">
    <location>
        <begin position="419"/>
        <end position="429"/>
    </location>
</feature>
<keyword evidence="7" id="KW-0479">Metal-binding</keyword>
<evidence type="ECO:0000256" key="13">
    <source>
        <dbReference type="ARBA" id="ARBA00023204"/>
    </source>
</evidence>
<feature type="compositionally biased region" description="Basic and acidic residues" evidence="18">
    <location>
        <begin position="160"/>
        <end position="171"/>
    </location>
</feature>
<evidence type="ECO:0000259" key="21">
    <source>
        <dbReference type="PROSITE" id="PS51908"/>
    </source>
</evidence>
<feature type="compositionally biased region" description="Basic and acidic residues" evidence="18">
    <location>
        <begin position="431"/>
        <end position="441"/>
    </location>
</feature>
<feature type="region of interest" description="Disordered" evidence="18">
    <location>
        <begin position="416"/>
        <end position="441"/>
    </location>
</feature>
<gene>
    <name evidence="22" type="ORF">PEVE_00004671</name>
</gene>
<feature type="region of interest" description="Disordered" evidence="18">
    <location>
        <begin position="265"/>
        <end position="288"/>
    </location>
</feature>
<keyword evidence="11" id="KW-0862">Zinc</keyword>
<keyword evidence="10" id="KW-0833">Ubl conjugation pathway</keyword>
<dbReference type="SUPFAM" id="SSF57850">
    <property type="entry name" value="RING/U-box"/>
    <property type="match status" value="1"/>
</dbReference>
<evidence type="ECO:0000256" key="2">
    <source>
        <dbReference type="ARBA" id="ARBA00004123"/>
    </source>
</evidence>
<evidence type="ECO:0000313" key="22">
    <source>
        <dbReference type="EMBL" id="CAH3163704.1"/>
    </source>
</evidence>
<evidence type="ECO:0000256" key="5">
    <source>
        <dbReference type="ARBA" id="ARBA00012483"/>
    </source>
</evidence>
<keyword evidence="8 17" id="KW-0227">DNA damage</keyword>
<comment type="similarity">
    <text evidence="4">Belongs to the RAD18 family.</text>
</comment>